<gene>
    <name evidence="1" type="ORF">V1517DRAFT_326893</name>
</gene>
<reference evidence="2" key="1">
    <citation type="journal article" date="2024" name="Front. Bioeng. Biotechnol.">
        <title>Genome-scale model development and genomic sequencing of the oleaginous clade Lipomyces.</title>
        <authorList>
            <person name="Czajka J.J."/>
            <person name="Han Y."/>
            <person name="Kim J."/>
            <person name="Mondo S.J."/>
            <person name="Hofstad B.A."/>
            <person name="Robles A."/>
            <person name="Haridas S."/>
            <person name="Riley R."/>
            <person name="LaButti K."/>
            <person name="Pangilinan J."/>
            <person name="Andreopoulos W."/>
            <person name="Lipzen A."/>
            <person name="Yan J."/>
            <person name="Wang M."/>
            <person name="Ng V."/>
            <person name="Grigoriev I.V."/>
            <person name="Spatafora J.W."/>
            <person name="Magnuson J.K."/>
            <person name="Baker S.E."/>
            <person name="Pomraning K.R."/>
        </authorList>
    </citation>
    <scope>NUCLEOTIDE SEQUENCE [LARGE SCALE GENOMIC DNA]</scope>
    <source>
        <strain evidence="2">CBS 10300</strain>
    </source>
</reference>
<proteinExistence type="predicted"/>
<evidence type="ECO:0000313" key="1">
    <source>
        <dbReference type="EMBL" id="KAK9321302.1"/>
    </source>
</evidence>
<comment type="caution">
    <text evidence="1">The sequence shown here is derived from an EMBL/GenBank/DDBJ whole genome shotgun (WGS) entry which is preliminary data.</text>
</comment>
<evidence type="ECO:0000313" key="2">
    <source>
        <dbReference type="Proteomes" id="UP001489719"/>
    </source>
</evidence>
<protein>
    <submittedName>
        <fullName evidence="1">Uncharacterized protein</fullName>
    </submittedName>
</protein>
<accession>A0ACC3TJH2</accession>
<keyword evidence="2" id="KW-1185">Reference proteome</keyword>
<organism evidence="1 2">
    <name type="scientific">Lipomyces orientalis</name>
    <dbReference type="NCBI Taxonomy" id="1233043"/>
    <lineage>
        <taxon>Eukaryota</taxon>
        <taxon>Fungi</taxon>
        <taxon>Dikarya</taxon>
        <taxon>Ascomycota</taxon>
        <taxon>Saccharomycotina</taxon>
        <taxon>Lipomycetes</taxon>
        <taxon>Lipomycetales</taxon>
        <taxon>Lipomycetaceae</taxon>
        <taxon>Lipomyces</taxon>
    </lineage>
</organism>
<dbReference type="EMBL" id="MU970102">
    <property type="protein sequence ID" value="KAK9321302.1"/>
    <property type="molecule type" value="Genomic_DNA"/>
</dbReference>
<name>A0ACC3TJH2_9ASCO</name>
<dbReference type="Proteomes" id="UP001489719">
    <property type="component" value="Unassembled WGS sequence"/>
</dbReference>
<sequence length="81" mass="9199">MDEVFEHARPPWRSFLNWKETNRLEMLANAIETGTLMIRRLLDVSTYDDHVTGASTGARIIAQSCRDFFRTLPGVRSATSA</sequence>